<sequence length="126" mass="13455">MSESDAGGHRHHAIDYIEITVTDLAAATRFYTEAFGWQFNDYGPAYAGIRNPDGPEKPEVGGLALAEQARQGGPLVLLYSDDLDGSVRAVEAAGGTVVNGPYEFPGGRRFHFTDPSGNELGVWAAK</sequence>
<dbReference type="EMBL" id="LR215973">
    <property type="protein sequence ID" value="VFB00248.1"/>
    <property type="molecule type" value="Genomic_DNA"/>
</dbReference>
<dbReference type="InterPro" id="IPR029068">
    <property type="entry name" value="Glyas_Bleomycin-R_OHBP_Dase"/>
</dbReference>
<dbReference type="SUPFAM" id="SSF54593">
    <property type="entry name" value="Glyoxalase/Bleomycin resistance protein/Dihydroxybiphenyl dioxygenase"/>
    <property type="match status" value="1"/>
</dbReference>
<dbReference type="GO" id="GO:0016829">
    <property type="term" value="F:lyase activity"/>
    <property type="evidence" value="ECO:0007669"/>
    <property type="project" value="UniProtKB-KW"/>
</dbReference>
<protein>
    <submittedName>
        <fullName evidence="1">Predicted enzyme related to lactoylglutathione lyase</fullName>
    </submittedName>
</protein>
<dbReference type="AlphaFoldDB" id="A0A2L2JPH5"/>
<dbReference type="InterPro" id="IPR037523">
    <property type="entry name" value="VOC_core"/>
</dbReference>
<name>A0A2L2JPH5_9NOCA</name>
<evidence type="ECO:0000313" key="2">
    <source>
        <dbReference type="Proteomes" id="UP000290439"/>
    </source>
</evidence>
<dbReference type="Proteomes" id="UP000290439">
    <property type="component" value="Chromosome"/>
</dbReference>
<dbReference type="PROSITE" id="PS51819">
    <property type="entry name" value="VOC"/>
    <property type="match status" value="1"/>
</dbReference>
<dbReference type="InterPro" id="IPR052164">
    <property type="entry name" value="Anthracycline_SecMetBiosynth"/>
</dbReference>
<accession>A0A2L2JPH5</accession>
<dbReference type="InterPro" id="IPR004360">
    <property type="entry name" value="Glyas_Fos-R_dOase_dom"/>
</dbReference>
<dbReference type="PANTHER" id="PTHR33993:SF1">
    <property type="entry name" value="GLYOXALASE FAMILY PROTEIN"/>
    <property type="match status" value="1"/>
</dbReference>
<dbReference type="PANTHER" id="PTHR33993">
    <property type="entry name" value="GLYOXALASE-RELATED"/>
    <property type="match status" value="1"/>
</dbReference>
<dbReference type="GeneID" id="57068779"/>
<evidence type="ECO:0000313" key="1">
    <source>
        <dbReference type="EMBL" id="VFB00248.1"/>
    </source>
</evidence>
<keyword evidence="1" id="KW-0456">Lyase</keyword>
<proteinExistence type="predicted"/>
<reference evidence="1 2" key="1">
    <citation type="submission" date="2019-02" db="EMBL/GenBank/DDBJ databases">
        <authorList>
            <consortium name="Pathogen Informatics"/>
        </authorList>
    </citation>
    <scope>NUCLEOTIDE SEQUENCE [LARGE SCALE GENOMIC DNA]</scope>
    <source>
        <strain evidence="1 2">3012STDY6756504</strain>
    </source>
</reference>
<organism evidence="1 2">
    <name type="scientific">Nocardia cyriacigeorgica</name>
    <dbReference type="NCBI Taxonomy" id="135487"/>
    <lineage>
        <taxon>Bacteria</taxon>
        <taxon>Bacillati</taxon>
        <taxon>Actinomycetota</taxon>
        <taxon>Actinomycetes</taxon>
        <taxon>Mycobacteriales</taxon>
        <taxon>Nocardiaceae</taxon>
        <taxon>Nocardia</taxon>
    </lineage>
</organism>
<gene>
    <name evidence="1" type="ORF">NCTC10797_04041</name>
</gene>
<dbReference type="Gene3D" id="3.10.180.10">
    <property type="entry name" value="2,3-Dihydroxybiphenyl 1,2-Dioxygenase, domain 1"/>
    <property type="match status" value="1"/>
</dbReference>
<dbReference type="CDD" id="cd07247">
    <property type="entry name" value="SgaA_N_like"/>
    <property type="match status" value="1"/>
</dbReference>
<dbReference type="Pfam" id="PF00903">
    <property type="entry name" value="Glyoxalase"/>
    <property type="match status" value="1"/>
</dbReference>
<dbReference type="RefSeq" id="WP_104360174.1">
    <property type="nucleotide sequence ID" value="NZ_CP026746.1"/>
</dbReference>